<evidence type="ECO:0000256" key="5">
    <source>
        <dbReference type="ARBA" id="ARBA00023136"/>
    </source>
</evidence>
<dbReference type="FunFam" id="1.20.1250.20:FF:000196">
    <property type="entry name" value="MFS toxin efflux pump (AflT)"/>
    <property type="match status" value="1"/>
</dbReference>
<feature type="region of interest" description="Disordered" evidence="6">
    <location>
        <begin position="530"/>
        <end position="569"/>
    </location>
</feature>
<evidence type="ECO:0000259" key="8">
    <source>
        <dbReference type="PROSITE" id="PS50850"/>
    </source>
</evidence>
<feature type="transmembrane region" description="Helical" evidence="7">
    <location>
        <begin position="231"/>
        <end position="253"/>
    </location>
</feature>
<dbReference type="Proteomes" id="UP000247647">
    <property type="component" value="Unassembled WGS sequence"/>
</dbReference>
<feature type="transmembrane region" description="Helical" evidence="7">
    <location>
        <begin position="33"/>
        <end position="61"/>
    </location>
</feature>
<keyword evidence="10" id="KW-1185">Reference proteome</keyword>
<evidence type="ECO:0000313" key="9">
    <source>
        <dbReference type="EMBL" id="PYH37645.1"/>
    </source>
</evidence>
<feature type="transmembrane region" description="Helical" evidence="7">
    <location>
        <begin position="132"/>
        <end position="153"/>
    </location>
</feature>
<name>A0A318YSF6_ASPNB</name>
<feature type="transmembrane region" description="Helical" evidence="7">
    <location>
        <begin position="159"/>
        <end position="179"/>
    </location>
</feature>
<keyword evidence="2" id="KW-0813">Transport</keyword>
<organism evidence="9 10">
    <name type="scientific">Aspergillus neoniger (strain CBS 115656)</name>
    <dbReference type="NCBI Taxonomy" id="1448310"/>
    <lineage>
        <taxon>Eukaryota</taxon>
        <taxon>Fungi</taxon>
        <taxon>Dikarya</taxon>
        <taxon>Ascomycota</taxon>
        <taxon>Pezizomycotina</taxon>
        <taxon>Eurotiomycetes</taxon>
        <taxon>Eurotiomycetidae</taxon>
        <taxon>Eurotiales</taxon>
        <taxon>Aspergillaceae</taxon>
        <taxon>Aspergillus</taxon>
        <taxon>Aspergillus subgen. Circumdati</taxon>
    </lineage>
</organism>
<dbReference type="GeneID" id="37123592"/>
<feature type="transmembrane region" description="Helical" evidence="7">
    <location>
        <begin position="73"/>
        <end position="90"/>
    </location>
</feature>
<feature type="transmembrane region" description="Helical" evidence="7">
    <location>
        <begin position="426"/>
        <end position="447"/>
    </location>
</feature>
<dbReference type="GO" id="GO:0022857">
    <property type="term" value="F:transmembrane transporter activity"/>
    <property type="evidence" value="ECO:0007669"/>
    <property type="project" value="InterPro"/>
</dbReference>
<dbReference type="CDD" id="cd17502">
    <property type="entry name" value="MFS_Azr1_MDR_like"/>
    <property type="match status" value="1"/>
</dbReference>
<feature type="transmembrane region" description="Helical" evidence="7">
    <location>
        <begin position="265"/>
        <end position="284"/>
    </location>
</feature>
<evidence type="ECO:0000256" key="6">
    <source>
        <dbReference type="SAM" id="MobiDB-lite"/>
    </source>
</evidence>
<dbReference type="Gene3D" id="1.20.1250.20">
    <property type="entry name" value="MFS general substrate transporter like domains"/>
    <property type="match status" value="2"/>
</dbReference>
<dbReference type="SUPFAM" id="SSF103473">
    <property type="entry name" value="MFS general substrate transporter"/>
    <property type="match status" value="1"/>
</dbReference>
<feature type="transmembrane region" description="Helical" evidence="7">
    <location>
        <begin position="102"/>
        <end position="120"/>
    </location>
</feature>
<dbReference type="AlphaFoldDB" id="A0A318YSF6"/>
<gene>
    <name evidence="9" type="ORF">BO87DRAFT_351504</name>
</gene>
<evidence type="ECO:0000256" key="3">
    <source>
        <dbReference type="ARBA" id="ARBA00022692"/>
    </source>
</evidence>
<dbReference type="EMBL" id="KZ821449">
    <property type="protein sequence ID" value="PYH37645.1"/>
    <property type="molecule type" value="Genomic_DNA"/>
</dbReference>
<feature type="transmembrane region" description="Helical" evidence="7">
    <location>
        <begin position="191"/>
        <end position="211"/>
    </location>
</feature>
<feature type="domain" description="Major facilitator superfamily (MFS) profile" evidence="8">
    <location>
        <begin position="38"/>
        <end position="526"/>
    </location>
</feature>
<evidence type="ECO:0000313" key="10">
    <source>
        <dbReference type="Proteomes" id="UP000247647"/>
    </source>
</evidence>
<dbReference type="PROSITE" id="PS50850">
    <property type="entry name" value="MFS"/>
    <property type="match status" value="1"/>
</dbReference>
<evidence type="ECO:0000256" key="2">
    <source>
        <dbReference type="ARBA" id="ARBA00022448"/>
    </source>
</evidence>
<keyword evidence="4 7" id="KW-1133">Transmembrane helix</keyword>
<evidence type="ECO:0000256" key="7">
    <source>
        <dbReference type="SAM" id="Phobius"/>
    </source>
</evidence>
<accession>A0A318YSF6</accession>
<comment type="subcellular location">
    <subcellularLocation>
        <location evidence="1">Membrane</location>
        <topology evidence="1">Multi-pass membrane protein</topology>
    </subcellularLocation>
</comment>
<protein>
    <submittedName>
        <fullName evidence="9">Efflux pump antibiotic resistance protein</fullName>
    </submittedName>
</protein>
<feature type="transmembrane region" description="Helical" evidence="7">
    <location>
        <begin position="296"/>
        <end position="317"/>
    </location>
</feature>
<evidence type="ECO:0000256" key="1">
    <source>
        <dbReference type="ARBA" id="ARBA00004141"/>
    </source>
</evidence>
<sequence>MASIDMSSGDCSPSIEKEPPKDSLVATERMSKYQFIVTILALLLAMLLTALDLTIISTAVPRITHDFHSLNDVGWYGSAFFLTMCCFQTFWGKLYRYCPIKYIFITAILSFELGILGCAVSKNSAGFIAGRAVAGFGGAGVISGTYIIIAHIVQPEKVPVFYGLNGIIFTIASVAGPLIGGAFTSTVTWRWCFYINLPLGGVAVAALLLSLRLPQSHRPAPTPVLEILLKLDLPGCFVMTGALICYLLALEYGGITKPWNSSQPIGLLVGWILLTLLFAAVEWFQGDEALVASRYLRNRGVLMCCIFVFFLNAANYIRVYYLPLYFQAIKYASPERSGILLLAYIVPTSVFTMLAGGVLNKVGYYQPFLLAGAGIVTIGSGLIYTLDINTPSAKIIGYQILAGAGDGICVQVPVTAVQAFVDQKELATVTALVLFFQLGSGVIGIAAGESIFSNRVIQKLAQYAPGTSATAVLEAGASELQSAFDEAELQGVRRAYLAGIHGAWILTLALCGAAVVAGVLAPPISIAGKTGVRPTTDGDGDSKRRPTDEMGEEERGEVDGAGVSDRKAG</sequence>
<feature type="transmembrane region" description="Helical" evidence="7">
    <location>
        <begin position="338"/>
        <end position="359"/>
    </location>
</feature>
<evidence type="ECO:0000256" key="4">
    <source>
        <dbReference type="ARBA" id="ARBA00022989"/>
    </source>
</evidence>
<feature type="region of interest" description="Disordered" evidence="6">
    <location>
        <begin position="1"/>
        <end position="23"/>
    </location>
</feature>
<feature type="compositionally biased region" description="Polar residues" evidence="6">
    <location>
        <begin position="1"/>
        <end position="11"/>
    </location>
</feature>
<proteinExistence type="predicted"/>
<dbReference type="PANTHER" id="PTHR23501:SF177">
    <property type="entry name" value="MAJOR FACILITATOR SUPERFAMILY (MFS) PROFILE DOMAIN-CONTAINING PROTEIN-RELATED"/>
    <property type="match status" value="1"/>
</dbReference>
<dbReference type="InterPro" id="IPR011701">
    <property type="entry name" value="MFS"/>
</dbReference>
<feature type="transmembrane region" description="Helical" evidence="7">
    <location>
        <begin position="365"/>
        <end position="386"/>
    </location>
</feature>
<keyword evidence="3 7" id="KW-0812">Transmembrane</keyword>
<dbReference type="GO" id="GO:0005886">
    <property type="term" value="C:plasma membrane"/>
    <property type="evidence" value="ECO:0007669"/>
    <property type="project" value="TreeGrafter"/>
</dbReference>
<dbReference type="InterPro" id="IPR020846">
    <property type="entry name" value="MFS_dom"/>
</dbReference>
<dbReference type="Pfam" id="PF07690">
    <property type="entry name" value="MFS_1"/>
    <property type="match status" value="1"/>
</dbReference>
<reference evidence="9" key="1">
    <citation type="submission" date="2016-12" db="EMBL/GenBank/DDBJ databases">
        <title>The genomes of Aspergillus section Nigri reveals drivers in fungal speciation.</title>
        <authorList>
            <consortium name="DOE Joint Genome Institute"/>
            <person name="Vesth T.C."/>
            <person name="Nybo J."/>
            <person name="Theobald S."/>
            <person name="Brandl J."/>
            <person name="Frisvad J.C."/>
            <person name="Nielsen K.F."/>
            <person name="Lyhne E.K."/>
            <person name="Kogle M.E."/>
            <person name="Kuo A."/>
            <person name="Riley R."/>
            <person name="Clum A."/>
            <person name="Nolan M."/>
            <person name="Lipzen A."/>
            <person name="Salamov A."/>
            <person name="Henrissat B."/>
            <person name="Wiebenga A."/>
            <person name="De Vries R.P."/>
            <person name="Grigoriev I.V."/>
            <person name="Mortensen U.H."/>
            <person name="Andersen M.R."/>
            <person name="Baker S.E."/>
        </authorList>
    </citation>
    <scope>NUCLEOTIDE SEQUENCE [LARGE SCALE GENOMIC DNA]</scope>
    <source>
        <strain evidence="9">CBS 115656</strain>
    </source>
</reference>
<feature type="transmembrane region" description="Helical" evidence="7">
    <location>
        <begin position="503"/>
        <end position="524"/>
    </location>
</feature>
<dbReference type="PANTHER" id="PTHR23501">
    <property type="entry name" value="MAJOR FACILITATOR SUPERFAMILY"/>
    <property type="match status" value="1"/>
</dbReference>
<dbReference type="RefSeq" id="XP_025483123.1">
    <property type="nucleotide sequence ID" value="XM_025621136.1"/>
</dbReference>
<dbReference type="InterPro" id="IPR036259">
    <property type="entry name" value="MFS_trans_sf"/>
</dbReference>
<keyword evidence="5 7" id="KW-0472">Membrane</keyword>
<dbReference type="OrthoDB" id="10021397at2759"/>